<dbReference type="RefSeq" id="WP_122502037.1">
    <property type="nucleotide sequence ID" value="NZ_JAIENV010000078.1"/>
</dbReference>
<organism evidence="2 3">
    <name type="scientific">Mycobacterium pseudokansasii</name>
    <dbReference type="NCBI Taxonomy" id="2341080"/>
    <lineage>
        <taxon>Bacteria</taxon>
        <taxon>Bacillati</taxon>
        <taxon>Actinomycetota</taxon>
        <taxon>Actinomycetes</taxon>
        <taxon>Mycobacteriales</taxon>
        <taxon>Mycobacteriaceae</taxon>
        <taxon>Mycobacterium</taxon>
    </lineage>
</organism>
<evidence type="ECO:0000313" key="2">
    <source>
        <dbReference type="EMBL" id="VBA48932.1"/>
    </source>
</evidence>
<sequence length="97" mass="10735">MSKEERRRLAISELQKICPSFPDDPKITKVFRWDRAINLQSPGQFVAIQDLLDNHMNDVAGLYLAGEYLFPIACTEGALATGKKAAETVIDDLARAG</sequence>
<evidence type="ECO:0000259" key="1">
    <source>
        <dbReference type="Pfam" id="PF01593"/>
    </source>
</evidence>
<evidence type="ECO:0000313" key="3">
    <source>
        <dbReference type="Proteomes" id="UP000268285"/>
    </source>
</evidence>
<dbReference type="Proteomes" id="UP000268285">
    <property type="component" value="Unassembled WGS sequence"/>
</dbReference>
<dbReference type="GO" id="GO:0016491">
    <property type="term" value="F:oxidoreductase activity"/>
    <property type="evidence" value="ECO:0007669"/>
    <property type="project" value="InterPro"/>
</dbReference>
<feature type="domain" description="Amine oxidase" evidence="1">
    <location>
        <begin position="1"/>
        <end position="90"/>
    </location>
</feature>
<accession>A0A498QNK7</accession>
<reference evidence="2 3" key="1">
    <citation type="submission" date="2018-09" db="EMBL/GenBank/DDBJ databases">
        <authorList>
            <person name="Tagini F."/>
        </authorList>
    </citation>
    <scope>NUCLEOTIDE SEQUENCE [LARGE SCALE GENOMIC DNA]</scope>
    <source>
        <strain evidence="2 3">MK142</strain>
    </source>
</reference>
<dbReference type="SUPFAM" id="SSF51905">
    <property type="entry name" value="FAD/NAD(P)-binding domain"/>
    <property type="match status" value="1"/>
</dbReference>
<keyword evidence="3" id="KW-1185">Reference proteome</keyword>
<dbReference type="Pfam" id="PF01593">
    <property type="entry name" value="Amino_oxidase"/>
    <property type="match status" value="1"/>
</dbReference>
<dbReference type="InterPro" id="IPR002937">
    <property type="entry name" value="Amino_oxidase"/>
</dbReference>
<protein>
    <recommendedName>
        <fullName evidence="1">Amine oxidase domain-containing protein</fullName>
    </recommendedName>
</protein>
<name>A0A498QNK7_9MYCO</name>
<dbReference type="OrthoDB" id="337830at2"/>
<dbReference type="EMBL" id="UPHU01000001">
    <property type="protein sequence ID" value="VBA48932.1"/>
    <property type="molecule type" value="Genomic_DNA"/>
</dbReference>
<proteinExistence type="predicted"/>
<gene>
    <name evidence="2" type="ORF">LAUMK142_01622</name>
</gene>
<dbReference type="InterPro" id="IPR036188">
    <property type="entry name" value="FAD/NAD-bd_sf"/>
</dbReference>
<dbReference type="AlphaFoldDB" id="A0A498QNK7"/>